<organism evidence="1 2">
    <name type="scientific">Halomarina oriensis</name>
    <dbReference type="NCBI Taxonomy" id="671145"/>
    <lineage>
        <taxon>Archaea</taxon>
        <taxon>Methanobacteriati</taxon>
        <taxon>Methanobacteriota</taxon>
        <taxon>Stenosarchaea group</taxon>
        <taxon>Halobacteria</taxon>
        <taxon>Halobacteriales</taxon>
        <taxon>Natronomonadaceae</taxon>
        <taxon>Halomarina</taxon>
    </lineage>
</organism>
<dbReference type="Pfam" id="PF24373">
    <property type="entry name" value="DUF7529"/>
    <property type="match status" value="1"/>
</dbReference>
<evidence type="ECO:0000313" key="2">
    <source>
        <dbReference type="Proteomes" id="UP000451471"/>
    </source>
</evidence>
<dbReference type="EMBL" id="WSZK01000015">
    <property type="protein sequence ID" value="MWG34758.1"/>
    <property type="molecule type" value="Genomic_DNA"/>
</dbReference>
<name>A0A6B0GSV6_9EURY</name>
<dbReference type="AlphaFoldDB" id="A0A6B0GSV6"/>
<sequence length="201" mass="22709">MPEIGEDTDYADRIATNAEALKGAWNATREELYGMADELEAEGWETLAVAADHVAPEGPNFEPQGRFGLSFTLVDNLADDVESFVAETAGLSAAEYDDLIEGETRELDAFDRFEVFQRETDGHVYILVAYFDDDQQRALLLAGAYQVMFANPLRKTVVERDETYTHILRLDETPVASFYHEEWEPFFPNAKQRLADAPDEE</sequence>
<accession>A0A6B0GSV6</accession>
<protein>
    <submittedName>
        <fullName evidence="1">Uncharacterized protein</fullName>
    </submittedName>
</protein>
<dbReference type="InterPro" id="IPR055951">
    <property type="entry name" value="DUF7529"/>
</dbReference>
<dbReference type="Proteomes" id="UP000451471">
    <property type="component" value="Unassembled WGS sequence"/>
</dbReference>
<dbReference type="OrthoDB" id="236506at2157"/>
<dbReference type="RefSeq" id="WP_158204401.1">
    <property type="nucleotide sequence ID" value="NZ_WSZK01000015.1"/>
</dbReference>
<keyword evidence="2" id="KW-1185">Reference proteome</keyword>
<reference evidence="1 2" key="1">
    <citation type="submission" date="2019-12" db="EMBL/GenBank/DDBJ databases">
        <title>Halocatena pleomorpha gen. nov. sp. nov., an extremely halophilic archaeon of family Halobacteriaceae isolated from saltpan soil.</title>
        <authorList>
            <person name="Pal Y."/>
            <person name="Verma A."/>
            <person name="Krishnamurthi S."/>
            <person name="Kumar P."/>
        </authorList>
    </citation>
    <scope>NUCLEOTIDE SEQUENCE [LARGE SCALE GENOMIC DNA]</scope>
    <source>
        <strain evidence="1 2">JCM 16495</strain>
    </source>
</reference>
<comment type="caution">
    <text evidence="1">The sequence shown here is derived from an EMBL/GenBank/DDBJ whole genome shotgun (WGS) entry which is preliminary data.</text>
</comment>
<gene>
    <name evidence="1" type="ORF">GQS65_09690</name>
</gene>
<evidence type="ECO:0000313" key="1">
    <source>
        <dbReference type="EMBL" id="MWG34758.1"/>
    </source>
</evidence>
<proteinExistence type="predicted"/>